<proteinExistence type="predicted"/>
<sequence length="114" mass="12676">MEVQRVSGIAPALSYSAMDAPYRRQQALLLLIEKRRRSALPADTSSFSPTALSTPVHKQVMIPAVSAWDGCCIQLKPYRLSQRPEGLCTPLHIDDATLSDHEPHRLRNGTRSQP</sequence>
<organism evidence="1 2">
    <name type="scientific">Pleurotus cornucopiae</name>
    <name type="common">Cornucopia mushroom</name>
    <dbReference type="NCBI Taxonomy" id="5321"/>
    <lineage>
        <taxon>Eukaryota</taxon>
        <taxon>Fungi</taxon>
        <taxon>Dikarya</taxon>
        <taxon>Basidiomycota</taxon>
        <taxon>Agaricomycotina</taxon>
        <taxon>Agaricomycetes</taxon>
        <taxon>Agaricomycetidae</taxon>
        <taxon>Agaricales</taxon>
        <taxon>Pleurotineae</taxon>
        <taxon>Pleurotaceae</taxon>
        <taxon>Pleurotus</taxon>
    </lineage>
</organism>
<comment type="caution">
    <text evidence="1">The sequence shown here is derived from an EMBL/GenBank/DDBJ whole genome shotgun (WGS) entry which is preliminary data.</text>
</comment>
<keyword evidence="2" id="KW-1185">Reference proteome</keyword>
<dbReference type="EMBL" id="WQMT02000001">
    <property type="protein sequence ID" value="KAG9227843.1"/>
    <property type="molecule type" value="Genomic_DNA"/>
</dbReference>
<protein>
    <submittedName>
        <fullName evidence="1">Uncharacterized protein</fullName>
    </submittedName>
</protein>
<accession>A0ACB7JB74</accession>
<reference evidence="1 2" key="1">
    <citation type="journal article" date="2021" name="Appl. Environ. Microbiol.">
        <title>Genetic linkage and physical mapping for an oyster mushroom Pleurotus cornucopiae and QTL analysis for the trait cap color.</title>
        <authorList>
            <person name="Zhang Y."/>
            <person name="Gao W."/>
            <person name="Sonnenberg A."/>
            <person name="Chen Q."/>
            <person name="Zhang J."/>
            <person name="Huang C."/>
        </authorList>
    </citation>
    <scope>NUCLEOTIDE SEQUENCE [LARGE SCALE GENOMIC DNA]</scope>
    <source>
        <strain evidence="1">CCMSSC00406</strain>
    </source>
</reference>
<dbReference type="Proteomes" id="UP000824881">
    <property type="component" value="Unassembled WGS sequence"/>
</dbReference>
<evidence type="ECO:0000313" key="1">
    <source>
        <dbReference type="EMBL" id="KAG9227843.1"/>
    </source>
</evidence>
<gene>
    <name evidence="1" type="ORF">CCMSSC00406_0008665</name>
</gene>
<name>A0ACB7JB74_PLECO</name>
<evidence type="ECO:0000313" key="2">
    <source>
        <dbReference type="Proteomes" id="UP000824881"/>
    </source>
</evidence>